<keyword evidence="2 3" id="KW-0378">Hydrolase</keyword>
<evidence type="ECO:0000256" key="2">
    <source>
        <dbReference type="ARBA" id="ARBA00022801"/>
    </source>
</evidence>
<dbReference type="AlphaFoldDB" id="A0A937M366"/>
<dbReference type="EMBL" id="JADHSG010000014">
    <property type="protein sequence ID" value="MBL6903754.1"/>
    <property type="molecule type" value="Genomic_DNA"/>
</dbReference>
<dbReference type="Pfam" id="PF00135">
    <property type="entry name" value="COesterase"/>
    <property type="match status" value="1"/>
</dbReference>
<evidence type="ECO:0000256" key="1">
    <source>
        <dbReference type="ARBA" id="ARBA00005964"/>
    </source>
</evidence>
<name>A0A937M366_9GAMM</name>
<evidence type="ECO:0000256" key="3">
    <source>
        <dbReference type="RuleBase" id="RU361235"/>
    </source>
</evidence>
<reference evidence="5" key="1">
    <citation type="submission" date="2020-10" db="EMBL/GenBank/DDBJ databases">
        <title>Microbiome of the Black Sea water column analyzed by genome centric metagenomics.</title>
        <authorList>
            <person name="Cabello-Yeves P.J."/>
            <person name="Callieri C."/>
            <person name="Picazo A."/>
            <person name="Mehrshad M."/>
            <person name="Haro-Moreno J.M."/>
            <person name="Roda-Garcia J."/>
            <person name="Dzembekova N."/>
            <person name="Slabakova V."/>
            <person name="Slabakova N."/>
            <person name="Moncheva S."/>
            <person name="Rodriguez-Valera F."/>
        </authorList>
    </citation>
    <scope>NUCLEOTIDE SEQUENCE</scope>
    <source>
        <strain evidence="5">BS30m-G43</strain>
    </source>
</reference>
<comment type="similarity">
    <text evidence="1 3">Belongs to the type-B carboxylesterase/lipase family.</text>
</comment>
<evidence type="ECO:0000259" key="4">
    <source>
        <dbReference type="Pfam" id="PF00135"/>
    </source>
</evidence>
<dbReference type="PROSITE" id="PS00122">
    <property type="entry name" value="CARBOXYLESTERASE_B_1"/>
    <property type="match status" value="1"/>
</dbReference>
<evidence type="ECO:0000313" key="5">
    <source>
        <dbReference type="EMBL" id="MBL6903754.1"/>
    </source>
</evidence>
<protein>
    <recommendedName>
        <fullName evidence="3">Carboxylic ester hydrolase</fullName>
        <ecNumber evidence="3">3.1.1.-</ecNumber>
    </recommendedName>
</protein>
<evidence type="ECO:0000313" key="6">
    <source>
        <dbReference type="Proteomes" id="UP000705230"/>
    </source>
</evidence>
<dbReference type="InterPro" id="IPR050309">
    <property type="entry name" value="Type-B_Carboxylest/Lipase"/>
</dbReference>
<gene>
    <name evidence="5" type="ORF">ISR29_06090</name>
</gene>
<dbReference type="Gene3D" id="3.40.50.1820">
    <property type="entry name" value="alpha/beta hydrolase"/>
    <property type="match status" value="1"/>
</dbReference>
<comment type="caution">
    <text evidence="5">The sequence shown here is derived from an EMBL/GenBank/DDBJ whole genome shotgun (WGS) entry which is preliminary data.</text>
</comment>
<dbReference type="InterPro" id="IPR029058">
    <property type="entry name" value="AB_hydrolase_fold"/>
</dbReference>
<dbReference type="InterPro" id="IPR002018">
    <property type="entry name" value="CarbesteraseB"/>
</dbReference>
<dbReference type="Proteomes" id="UP000705230">
    <property type="component" value="Unassembled WGS sequence"/>
</dbReference>
<accession>A0A937M366</accession>
<dbReference type="SUPFAM" id="SSF53474">
    <property type="entry name" value="alpha/beta-Hydrolases"/>
    <property type="match status" value="1"/>
</dbReference>
<dbReference type="InterPro" id="IPR019826">
    <property type="entry name" value="Carboxylesterase_B_AS"/>
</dbReference>
<proteinExistence type="inferred from homology"/>
<organism evidence="5 6">
    <name type="scientific">SAR86 cluster bacterium</name>
    <dbReference type="NCBI Taxonomy" id="2030880"/>
    <lineage>
        <taxon>Bacteria</taxon>
        <taxon>Pseudomonadati</taxon>
        <taxon>Pseudomonadota</taxon>
        <taxon>Gammaproteobacteria</taxon>
        <taxon>SAR86 cluster</taxon>
    </lineage>
</organism>
<dbReference type="EC" id="3.1.1.-" evidence="3"/>
<feature type="domain" description="Carboxylesterase type B" evidence="4">
    <location>
        <begin position="14"/>
        <end position="481"/>
    </location>
</feature>
<dbReference type="PANTHER" id="PTHR11559">
    <property type="entry name" value="CARBOXYLESTERASE"/>
    <property type="match status" value="1"/>
</dbReference>
<sequence>MESIIIKSSSGSYTGKCIDKINTFYGIPYAQSCANMNRWQKPKELQENYNHSECVKGPSAYQTVVNKSFMFDSSLPNSNEDCLNLNIASPKDASNLPVMIWIHGGAYLTGSAHGALYQMETLASRGVVLVTINYRLGPLGFLKLDEVTNGKIPSTGNEGLLDQRLAIQWVKKNIEAFGGNPENITIFGESAGSWSCALQVGMGIKGEFQKVICQSGGGDAARSIETANQWGELFIAKCHDKNIKLDDLMNATPEQLIEVAKLMKHQELSDGSAWVMPEVGFAPVIDNVTLKDDYIENFNKESFNLIAGVTLDEYRLWSTFHPLYKNLSKENLLKRLSKIFKHSHDEIIELYSNYISDENYGYLLSSIMTDLTFGSPVEELLSMKNNSYGYIFTPQSPLLNGVLGAFHASELPYIFGVQNKLPYQKWSPDYRDKTAEVMQDAWVNFAKNGNPSTNNFEWKPFSNSSNYALIKDSIKNINSPFKERYKLLNHAKNF</sequence>
<dbReference type="GO" id="GO:0016787">
    <property type="term" value="F:hydrolase activity"/>
    <property type="evidence" value="ECO:0007669"/>
    <property type="project" value="UniProtKB-KW"/>
</dbReference>